<gene>
    <name evidence="1" type="ORF">S12H4_24617</name>
</gene>
<sequence>MRYLNEEINESLVASQEPNSEYAIENTRLSKKQIENLFSKGFSEIGERTAPPILKAISYILKFEEIVEGGVESKQYSEIEEEAKRTLGVLGEVRLSSERSS</sequence>
<reference evidence="1" key="1">
    <citation type="journal article" date="2014" name="Front. Microbiol.">
        <title>High frequency of phylogenetically diverse reductive dehalogenase-homologous genes in deep subseafloor sedimentary metagenomes.</title>
        <authorList>
            <person name="Kawai M."/>
            <person name="Futagami T."/>
            <person name="Toyoda A."/>
            <person name="Takaki Y."/>
            <person name="Nishi S."/>
            <person name="Hori S."/>
            <person name="Arai W."/>
            <person name="Tsubouchi T."/>
            <person name="Morono Y."/>
            <person name="Uchiyama I."/>
            <person name="Ito T."/>
            <person name="Fujiyama A."/>
            <person name="Inagaki F."/>
            <person name="Takami H."/>
        </authorList>
    </citation>
    <scope>NUCLEOTIDE SEQUENCE</scope>
    <source>
        <strain evidence="1">Expedition CK06-06</strain>
    </source>
</reference>
<organism evidence="1">
    <name type="scientific">marine sediment metagenome</name>
    <dbReference type="NCBI Taxonomy" id="412755"/>
    <lineage>
        <taxon>unclassified sequences</taxon>
        <taxon>metagenomes</taxon>
        <taxon>ecological metagenomes</taxon>
    </lineage>
</organism>
<name>X1TI54_9ZZZZ</name>
<protein>
    <submittedName>
        <fullName evidence="1">Uncharacterized protein</fullName>
    </submittedName>
</protein>
<evidence type="ECO:0000313" key="1">
    <source>
        <dbReference type="EMBL" id="GAI79734.1"/>
    </source>
</evidence>
<comment type="caution">
    <text evidence="1">The sequence shown here is derived from an EMBL/GenBank/DDBJ whole genome shotgun (WGS) entry which is preliminary data.</text>
</comment>
<dbReference type="AlphaFoldDB" id="X1TI54"/>
<feature type="non-terminal residue" evidence="1">
    <location>
        <position position="101"/>
    </location>
</feature>
<proteinExistence type="predicted"/>
<dbReference type="EMBL" id="BARW01013420">
    <property type="protein sequence ID" value="GAI79734.1"/>
    <property type="molecule type" value="Genomic_DNA"/>
</dbReference>
<accession>X1TI54</accession>